<evidence type="ECO:0000313" key="2">
    <source>
        <dbReference type="Proteomes" id="UP000006643"/>
    </source>
</evidence>
<sequence length="135" mass="15398">MREVIAQKHFAAKYDDAASLRAQVAERVSTAIKEPLLEKKVRDRVRLLKKNWRAGELRSALGSGIEETFDAVNEQSHYETLAGLVGQYGLLEDAFKYDKAGRINKKKEDEAKATRLDAQRPWNWMVSVSTPARYM</sequence>
<protein>
    <submittedName>
        <fullName evidence="1">Uncharacterized protein</fullName>
    </submittedName>
</protein>
<organism evidence="1 2">
    <name type="scientific">Phytophthora infestans (strain T30-4)</name>
    <name type="common">Potato late blight agent</name>
    <dbReference type="NCBI Taxonomy" id="403677"/>
    <lineage>
        <taxon>Eukaryota</taxon>
        <taxon>Sar</taxon>
        <taxon>Stramenopiles</taxon>
        <taxon>Oomycota</taxon>
        <taxon>Peronosporomycetes</taxon>
        <taxon>Peronosporales</taxon>
        <taxon>Peronosporaceae</taxon>
        <taxon>Phytophthora</taxon>
    </lineage>
</organism>
<gene>
    <name evidence="1" type="ORF">PITG_01716</name>
</gene>
<dbReference type="RefSeq" id="XP_002908336.1">
    <property type="nucleotide sequence ID" value="XM_002908290.1"/>
</dbReference>
<dbReference type="InParanoid" id="D0MTX2"/>
<evidence type="ECO:0000313" key="1">
    <source>
        <dbReference type="EMBL" id="EEY61419.1"/>
    </source>
</evidence>
<dbReference type="VEuPathDB" id="FungiDB:PITG_01716"/>
<keyword evidence="2" id="KW-1185">Reference proteome</keyword>
<dbReference type="OrthoDB" id="114449at2759"/>
<dbReference type="OMA" id="AQRPWNW"/>
<dbReference type="HOGENOM" id="CLU_1889850_0_0_1"/>
<dbReference type="AlphaFoldDB" id="D0MTX2"/>
<dbReference type="GeneID" id="9469117"/>
<dbReference type="Proteomes" id="UP000006643">
    <property type="component" value="Unassembled WGS sequence"/>
</dbReference>
<proteinExistence type="predicted"/>
<reference evidence="2" key="1">
    <citation type="journal article" date="2009" name="Nature">
        <title>Genome sequence and analysis of the Irish potato famine pathogen Phytophthora infestans.</title>
        <authorList>
            <consortium name="The Broad Institute Genome Sequencing Platform"/>
            <person name="Haas B.J."/>
            <person name="Kamoun S."/>
            <person name="Zody M.C."/>
            <person name="Jiang R.H."/>
            <person name="Handsaker R.E."/>
            <person name="Cano L.M."/>
            <person name="Grabherr M."/>
            <person name="Kodira C.D."/>
            <person name="Raffaele S."/>
            <person name="Torto-Alalibo T."/>
            <person name="Bozkurt T.O."/>
            <person name="Ah-Fong A.M."/>
            <person name="Alvarado L."/>
            <person name="Anderson V.L."/>
            <person name="Armstrong M.R."/>
            <person name="Avrova A."/>
            <person name="Baxter L."/>
            <person name="Beynon J."/>
            <person name="Boevink P.C."/>
            <person name="Bollmann S.R."/>
            <person name="Bos J.I."/>
            <person name="Bulone V."/>
            <person name="Cai G."/>
            <person name="Cakir C."/>
            <person name="Carrington J.C."/>
            <person name="Chawner M."/>
            <person name="Conti L."/>
            <person name="Costanzo S."/>
            <person name="Ewan R."/>
            <person name="Fahlgren N."/>
            <person name="Fischbach M.A."/>
            <person name="Fugelstad J."/>
            <person name="Gilroy E.M."/>
            <person name="Gnerre S."/>
            <person name="Green P.J."/>
            <person name="Grenville-Briggs L.J."/>
            <person name="Griffith J."/>
            <person name="Grunwald N.J."/>
            <person name="Horn K."/>
            <person name="Horner N.R."/>
            <person name="Hu C.H."/>
            <person name="Huitema E."/>
            <person name="Jeong D.H."/>
            <person name="Jones A.M."/>
            <person name="Jones J.D."/>
            <person name="Jones R.W."/>
            <person name="Karlsson E.K."/>
            <person name="Kunjeti S.G."/>
            <person name="Lamour K."/>
            <person name="Liu Z."/>
            <person name="Ma L."/>
            <person name="Maclean D."/>
            <person name="Chibucos M.C."/>
            <person name="McDonald H."/>
            <person name="McWalters J."/>
            <person name="Meijer H.J."/>
            <person name="Morgan W."/>
            <person name="Morris P.F."/>
            <person name="Munro C.A."/>
            <person name="O'Neill K."/>
            <person name="Ospina-Giraldo M."/>
            <person name="Pinzon A."/>
            <person name="Pritchard L."/>
            <person name="Ramsahoye B."/>
            <person name="Ren Q."/>
            <person name="Restrepo S."/>
            <person name="Roy S."/>
            <person name="Sadanandom A."/>
            <person name="Savidor A."/>
            <person name="Schornack S."/>
            <person name="Schwartz D.C."/>
            <person name="Schumann U.D."/>
            <person name="Schwessinger B."/>
            <person name="Seyer L."/>
            <person name="Sharpe T."/>
            <person name="Silvar C."/>
            <person name="Song J."/>
            <person name="Studholme D.J."/>
            <person name="Sykes S."/>
            <person name="Thines M."/>
            <person name="van de Vondervoort P.J."/>
            <person name="Phuntumart V."/>
            <person name="Wawra S."/>
            <person name="Weide R."/>
            <person name="Win J."/>
            <person name="Young C."/>
            <person name="Zhou S."/>
            <person name="Fry W."/>
            <person name="Meyers B.C."/>
            <person name="van West P."/>
            <person name="Ristaino J."/>
            <person name="Govers F."/>
            <person name="Birch P.R."/>
            <person name="Whisson S.C."/>
            <person name="Judelson H.S."/>
            <person name="Nusbaum C."/>
        </authorList>
    </citation>
    <scope>NUCLEOTIDE SEQUENCE [LARGE SCALE GENOMIC DNA]</scope>
    <source>
        <strain evidence="2">T30-4</strain>
    </source>
</reference>
<name>D0MTX2_PHYIT</name>
<dbReference type="KEGG" id="pif:PITG_01716"/>
<dbReference type="EMBL" id="DS028119">
    <property type="protein sequence ID" value="EEY61419.1"/>
    <property type="molecule type" value="Genomic_DNA"/>
</dbReference>
<accession>D0MTX2</accession>